<evidence type="ECO:0000313" key="8">
    <source>
        <dbReference type="EMBL" id="CAK7211394.1"/>
    </source>
</evidence>
<dbReference type="Proteomes" id="UP001642406">
    <property type="component" value="Unassembled WGS sequence"/>
</dbReference>
<dbReference type="EMBL" id="CAWUHC010000006">
    <property type="protein sequence ID" value="CAK7211394.1"/>
    <property type="molecule type" value="Genomic_DNA"/>
</dbReference>
<organism evidence="8 9">
    <name type="scientific">Sporothrix bragantina</name>
    <dbReference type="NCBI Taxonomy" id="671064"/>
    <lineage>
        <taxon>Eukaryota</taxon>
        <taxon>Fungi</taxon>
        <taxon>Dikarya</taxon>
        <taxon>Ascomycota</taxon>
        <taxon>Pezizomycotina</taxon>
        <taxon>Sordariomycetes</taxon>
        <taxon>Sordariomycetidae</taxon>
        <taxon>Ophiostomatales</taxon>
        <taxon>Ophiostomataceae</taxon>
        <taxon>Sporothrix</taxon>
    </lineage>
</organism>
<protein>
    <recommendedName>
        <fullName evidence="7">TauD/TfdA-like domain-containing protein</fullName>
    </recommendedName>
</protein>
<dbReference type="PANTHER" id="PTHR30468:SF1">
    <property type="entry name" value="ALPHA-KETOGLUTARATE-DEPENDENT SULFONATE DIOXYGENASE"/>
    <property type="match status" value="1"/>
</dbReference>
<comment type="caution">
    <text evidence="8">The sequence shown here is derived from an EMBL/GenBank/DDBJ whole genome shotgun (WGS) entry which is preliminary data.</text>
</comment>
<evidence type="ECO:0000256" key="3">
    <source>
        <dbReference type="ARBA" id="ARBA00022723"/>
    </source>
</evidence>
<gene>
    <name evidence="8" type="ORF">SBRCBS47491_001111</name>
</gene>
<evidence type="ECO:0000259" key="7">
    <source>
        <dbReference type="Pfam" id="PF02668"/>
    </source>
</evidence>
<comment type="cofactor">
    <cofactor evidence="1">
        <name>Fe(2+)</name>
        <dbReference type="ChEBI" id="CHEBI:29033"/>
    </cofactor>
</comment>
<evidence type="ECO:0000256" key="5">
    <source>
        <dbReference type="ARBA" id="ARBA00023002"/>
    </source>
</evidence>
<dbReference type="InterPro" id="IPR051323">
    <property type="entry name" value="AtsK-like"/>
</dbReference>
<dbReference type="Pfam" id="PF02668">
    <property type="entry name" value="TauD"/>
    <property type="match status" value="1"/>
</dbReference>
<dbReference type="InterPro" id="IPR003819">
    <property type="entry name" value="TauD/TfdA-like"/>
</dbReference>
<keyword evidence="6" id="KW-0408">Iron</keyword>
<keyword evidence="5" id="KW-0560">Oxidoreductase</keyword>
<evidence type="ECO:0000256" key="6">
    <source>
        <dbReference type="ARBA" id="ARBA00023004"/>
    </source>
</evidence>
<evidence type="ECO:0000256" key="1">
    <source>
        <dbReference type="ARBA" id="ARBA00001954"/>
    </source>
</evidence>
<dbReference type="PANTHER" id="PTHR30468">
    <property type="entry name" value="ALPHA-KETOGLUTARATE-DEPENDENT SULFONATE DIOXYGENASE"/>
    <property type="match status" value="1"/>
</dbReference>
<dbReference type="Gene3D" id="3.60.130.10">
    <property type="entry name" value="Clavaminate synthase-like"/>
    <property type="match status" value="1"/>
</dbReference>
<comment type="similarity">
    <text evidence="2">Belongs to the TfdA dioxygenase family.</text>
</comment>
<dbReference type="SUPFAM" id="SSF51197">
    <property type="entry name" value="Clavaminate synthase-like"/>
    <property type="match status" value="1"/>
</dbReference>
<accession>A0ABP0AW98</accession>
<evidence type="ECO:0000313" key="9">
    <source>
        <dbReference type="Proteomes" id="UP001642406"/>
    </source>
</evidence>
<feature type="domain" description="TauD/TfdA-like" evidence="7">
    <location>
        <begin position="2"/>
        <end position="103"/>
    </location>
</feature>
<name>A0ABP0AW98_9PEZI</name>
<keyword evidence="4" id="KW-0223">Dioxygenase</keyword>
<sequence>MGTTTFLVLDVPSSGGDTLYLSTTAAYDALSPDFREFLHDMYASHSAFSHASARASRVVHSRAIETVHPIMRTHPVTATKSLYVNHLYTRKIVGLKEEESARLGLAPSHPLGTRSALRDFSVQEGVTRRHMLRITPQAERPYF</sequence>
<dbReference type="InterPro" id="IPR042098">
    <property type="entry name" value="TauD-like_sf"/>
</dbReference>
<reference evidence="8 9" key="1">
    <citation type="submission" date="2024-01" db="EMBL/GenBank/DDBJ databases">
        <authorList>
            <person name="Allen C."/>
            <person name="Tagirdzhanova G."/>
        </authorList>
    </citation>
    <scope>NUCLEOTIDE SEQUENCE [LARGE SCALE GENOMIC DNA]</scope>
</reference>
<keyword evidence="3" id="KW-0479">Metal-binding</keyword>
<keyword evidence="9" id="KW-1185">Reference proteome</keyword>
<proteinExistence type="inferred from homology"/>
<evidence type="ECO:0000256" key="4">
    <source>
        <dbReference type="ARBA" id="ARBA00022964"/>
    </source>
</evidence>
<evidence type="ECO:0000256" key="2">
    <source>
        <dbReference type="ARBA" id="ARBA00005896"/>
    </source>
</evidence>